<dbReference type="EMBL" id="DVLW01000191">
    <property type="protein sequence ID" value="HIT94914.1"/>
    <property type="molecule type" value="Genomic_DNA"/>
</dbReference>
<dbReference type="InterPro" id="IPR036264">
    <property type="entry name" value="Bact_exopeptidase_dim_dom"/>
</dbReference>
<reference evidence="2" key="1">
    <citation type="submission" date="2020-10" db="EMBL/GenBank/DDBJ databases">
        <authorList>
            <person name="Gilroy R."/>
        </authorList>
    </citation>
    <scope>NUCLEOTIDE SEQUENCE</scope>
    <source>
        <strain evidence="2">ChiBcec7-5410</strain>
    </source>
</reference>
<dbReference type="PIRSF" id="PIRSF037227">
    <property type="entry name" value="Aminobenzoyl-glu_utiliz_pB"/>
    <property type="match status" value="1"/>
</dbReference>
<sequence>MADKQKYMGWLDEHAGLFADVSDHIWEYAELSLMEEKSCALYVKLLREEGFTVETPVAGIQTGFKATYGSGHPVIGILAEYDALTGLSQVAGSTKREEMVKNGTGHGCGHHMLGAGAMAAAYGVKKYLEDVGPGHGTVIFFGCPGEEGGAAKAFYARDHVFDGVDIALTWHPGDINCVRTGSCNSCIQTEYRFTGIASHAAGAPDKGRSALDAVELMNIGVQFLREHMPDHDRIHYAITDAGGNSPNVVQPRARVLYMVRSELAKNVRKLQARVDKIAEAAAMMTETKMEKRFIDGCGNTVPNEVLEKLMYKNFEEVGVPHYTDEELAYAQAIVDGYELPPDGLPGRGDFYESAECQKIIAKLSDNGKKPLNDFLMPFVHSNQVSCGSTDVGDVSWLVPTVQCSAVGFVSGAPGHSWQNVSCGRTSIAHKGLITAGKVIAATAIDLYESPETVRAAKEEFDSIVIPAGGYCCLVPEDAAPTKIDDPWD</sequence>
<dbReference type="GO" id="GO:0071713">
    <property type="term" value="F:para-aminobenzoyl-glutamate hydrolase activity"/>
    <property type="evidence" value="ECO:0007669"/>
    <property type="project" value="TreeGrafter"/>
</dbReference>
<organism evidence="2 3">
    <name type="scientific">Candidatus Faecivivens stercoripullorum</name>
    <dbReference type="NCBI Taxonomy" id="2840805"/>
    <lineage>
        <taxon>Bacteria</taxon>
        <taxon>Bacillati</taxon>
        <taxon>Bacillota</taxon>
        <taxon>Clostridia</taxon>
        <taxon>Eubacteriales</taxon>
        <taxon>Oscillospiraceae</taxon>
        <taxon>Oscillospiraceae incertae sedis</taxon>
        <taxon>Candidatus Faecivivens</taxon>
    </lineage>
</organism>
<evidence type="ECO:0000313" key="2">
    <source>
        <dbReference type="EMBL" id="HIT94914.1"/>
    </source>
</evidence>
<dbReference type="SUPFAM" id="SSF55031">
    <property type="entry name" value="Bacterial exopeptidase dimerisation domain"/>
    <property type="match status" value="1"/>
</dbReference>
<dbReference type="Proteomes" id="UP000824160">
    <property type="component" value="Unassembled WGS sequence"/>
</dbReference>
<dbReference type="PANTHER" id="PTHR30575:SF0">
    <property type="entry name" value="XAA-ARG DIPEPTIDASE"/>
    <property type="match status" value="1"/>
</dbReference>
<dbReference type="InterPro" id="IPR017439">
    <property type="entry name" value="Amidohydrolase"/>
</dbReference>
<evidence type="ECO:0000259" key="1">
    <source>
        <dbReference type="Pfam" id="PF07687"/>
    </source>
</evidence>
<dbReference type="InterPro" id="IPR017145">
    <property type="entry name" value="Aminobenzoyl-glu_utiliz_pB"/>
</dbReference>
<dbReference type="Gene3D" id="3.40.630.10">
    <property type="entry name" value="Zn peptidases"/>
    <property type="match status" value="2"/>
</dbReference>
<dbReference type="InterPro" id="IPR002933">
    <property type="entry name" value="Peptidase_M20"/>
</dbReference>
<evidence type="ECO:0000313" key="3">
    <source>
        <dbReference type="Proteomes" id="UP000824160"/>
    </source>
</evidence>
<dbReference type="InterPro" id="IPR052030">
    <property type="entry name" value="Peptidase_M20/M20A_hydrolases"/>
</dbReference>
<dbReference type="SUPFAM" id="SSF53187">
    <property type="entry name" value="Zn-dependent exopeptidases"/>
    <property type="match status" value="1"/>
</dbReference>
<dbReference type="CDD" id="cd05673">
    <property type="entry name" value="M20_Acy1L2_AbgB"/>
    <property type="match status" value="1"/>
</dbReference>
<dbReference type="InterPro" id="IPR011650">
    <property type="entry name" value="Peptidase_M20_dimer"/>
</dbReference>
<dbReference type="AlphaFoldDB" id="A0A9D1KS46"/>
<dbReference type="PANTHER" id="PTHR30575">
    <property type="entry name" value="PEPTIDASE M20"/>
    <property type="match status" value="1"/>
</dbReference>
<protein>
    <submittedName>
        <fullName evidence="2">Amidohydrolase</fullName>
    </submittedName>
</protein>
<accession>A0A9D1KS46</accession>
<feature type="domain" description="Peptidase M20 dimerisation" evidence="1">
    <location>
        <begin position="192"/>
        <end position="281"/>
    </location>
</feature>
<dbReference type="Gene3D" id="3.30.70.360">
    <property type="match status" value="1"/>
</dbReference>
<dbReference type="Pfam" id="PF07687">
    <property type="entry name" value="M20_dimer"/>
    <property type="match status" value="1"/>
</dbReference>
<dbReference type="NCBIfam" id="TIGR01891">
    <property type="entry name" value="amidohydrolases"/>
    <property type="match status" value="1"/>
</dbReference>
<proteinExistence type="predicted"/>
<dbReference type="Pfam" id="PF01546">
    <property type="entry name" value="Peptidase_M20"/>
    <property type="match status" value="1"/>
</dbReference>
<dbReference type="GO" id="GO:0046657">
    <property type="term" value="P:folic acid catabolic process"/>
    <property type="evidence" value="ECO:0007669"/>
    <property type="project" value="TreeGrafter"/>
</dbReference>
<gene>
    <name evidence="2" type="ORF">IAC43_06980</name>
</gene>
<dbReference type="FunFam" id="3.30.70.360:FF:000004">
    <property type="entry name" value="Peptidase M20 domain-containing protein 2"/>
    <property type="match status" value="1"/>
</dbReference>
<comment type="caution">
    <text evidence="2">The sequence shown here is derived from an EMBL/GenBank/DDBJ whole genome shotgun (WGS) entry which is preliminary data.</text>
</comment>
<reference evidence="2" key="2">
    <citation type="journal article" date="2021" name="PeerJ">
        <title>Extensive microbial diversity within the chicken gut microbiome revealed by metagenomics and culture.</title>
        <authorList>
            <person name="Gilroy R."/>
            <person name="Ravi A."/>
            <person name="Getino M."/>
            <person name="Pursley I."/>
            <person name="Horton D.L."/>
            <person name="Alikhan N.F."/>
            <person name="Baker D."/>
            <person name="Gharbi K."/>
            <person name="Hall N."/>
            <person name="Watson M."/>
            <person name="Adriaenssens E.M."/>
            <person name="Foster-Nyarko E."/>
            <person name="Jarju S."/>
            <person name="Secka A."/>
            <person name="Antonio M."/>
            <person name="Oren A."/>
            <person name="Chaudhuri R.R."/>
            <person name="La Ragione R."/>
            <person name="Hildebrand F."/>
            <person name="Pallen M.J."/>
        </authorList>
    </citation>
    <scope>NUCLEOTIDE SEQUENCE</scope>
    <source>
        <strain evidence="2">ChiBcec7-5410</strain>
    </source>
</reference>
<dbReference type="GO" id="GO:0005737">
    <property type="term" value="C:cytoplasm"/>
    <property type="evidence" value="ECO:0007669"/>
    <property type="project" value="TreeGrafter"/>
</dbReference>
<dbReference type="GO" id="GO:0016805">
    <property type="term" value="F:dipeptidase activity"/>
    <property type="evidence" value="ECO:0007669"/>
    <property type="project" value="TreeGrafter"/>
</dbReference>
<name>A0A9D1KS46_9FIRM</name>